<dbReference type="OrthoDB" id="5478177at2"/>
<dbReference type="Proteomes" id="UP000067626">
    <property type="component" value="Chromosome"/>
</dbReference>
<evidence type="ECO:0000313" key="3">
    <source>
        <dbReference type="Proteomes" id="UP000067626"/>
    </source>
</evidence>
<dbReference type="RefSeq" id="WP_050432521.1">
    <property type="nucleotide sequence ID" value="NZ_CP012159.1"/>
</dbReference>
<reference evidence="2 3" key="1">
    <citation type="submission" date="2015-07" db="EMBL/GenBank/DDBJ databases">
        <title>Genome analysis of myxobacterium Chondromyces crocatus Cm c5 reveals a high potential for natural compound synthesis and the genetic basis for the loss of fruiting body formation.</title>
        <authorList>
            <person name="Zaburannyi N."/>
            <person name="Bunk B."/>
            <person name="Maier J."/>
            <person name="Overmann J."/>
            <person name="Mueller R."/>
        </authorList>
    </citation>
    <scope>NUCLEOTIDE SEQUENCE [LARGE SCALE GENOMIC DNA]</scope>
    <source>
        <strain evidence="2 3">Cm c5</strain>
    </source>
</reference>
<dbReference type="AlphaFoldDB" id="A0A0K1EIC9"/>
<sequence>MKLDFAVLEVQGMSVRRVLSAHGEEALSTLFRYAVEAEIDLPLPDADTLIGAEASLVLRDRAGRERTVVGVVAEASAQAFDNEHARATVVLRPEIWRQSLGRDCYASQDVTVIDMVDDVLADYTGKYRWELGRSYPRYPYRVQYREDDWTYVSRILEEEGIFYWFDHDAGSVAVFSDDSTVAPDIPAGALLPWVRESALLPEQDAVTELGSTSLASTGRFSGRSFDPERPLMTIEGSVGEGRHEVYDAPGGGTNMEAILALRLRDQREAAVAARAGVSGLAQSVRLSPGRIFEVEGHPLGRLDTRYLVTRVEVQGDEHRPCATRFTAIRAEVPFRMQRVTKEAKQAGLQLGQVVGPDGQEVHPDERARVRTILHWDRLGKRNEQGGTWMRVAQRGAPGSMLFPRMGWNVATFNEEGGVDAPSLICRIHDGEHRPEYALPGNMTRVVFKTATVPADGTTNEIYFEDMDSTEEMFINASRDMTYKVLDAKYDTVENDATRTVGVDHALSIRSSLDERVVGNQTVEIGGDETLTVEGMRTKSITGNETETVGGSRSITVADAHKGFVQGSRVLTVGGSLIEVTLGNINMTARDATTVVSGSAMKVAGQDISEAARKVSQQEIGGSKLEMAKKDRALDVTTDYKEDVGESIFLQSNSKYIDNADTTSTWTIKDALTGKAPELHVEAVDLVRITCGESVLTLTQQAITLTAKNLDLSGAHLDADSGTIEHN</sequence>
<dbReference type="STRING" id="52.CMC5_047660"/>
<dbReference type="Pfam" id="PF22178">
    <property type="entry name" value="Gp5_trimer_C"/>
    <property type="match status" value="1"/>
</dbReference>
<dbReference type="SUPFAM" id="SSF69279">
    <property type="entry name" value="Phage tail proteins"/>
    <property type="match status" value="2"/>
</dbReference>
<name>A0A0K1EIC9_CHOCO</name>
<dbReference type="NCBIfam" id="TIGR01646">
    <property type="entry name" value="vgr_GE"/>
    <property type="match status" value="1"/>
</dbReference>
<gene>
    <name evidence="2" type="ORF">CMC5_047660</name>
</gene>
<dbReference type="Gene3D" id="2.40.50.230">
    <property type="entry name" value="Gp5 N-terminal domain"/>
    <property type="match status" value="1"/>
</dbReference>
<dbReference type="NCBIfam" id="TIGR03361">
    <property type="entry name" value="VI_Rhs_Vgr"/>
    <property type="match status" value="1"/>
</dbReference>
<dbReference type="InterPro" id="IPR006533">
    <property type="entry name" value="T6SS_Vgr_RhsGE"/>
</dbReference>
<protein>
    <recommendedName>
        <fullName evidence="1">Gp5/Type VI secretion system Vgr C-terminal trimerisation domain-containing protein</fullName>
    </recommendedName>
</protein>
<organism evidence="2 3">
    <name type="scientific">Chondromyces crocatus</name>
    <dbReference type="NCBI Taxonomy" id="52"/>
    <lineage>
        <taxon>Bacteria</taxon>
        <taxon>Pseudomonadati</taxon>
        <taxon>Myxococcota</taxon>
        <taxon>Polyangia</taxon>
        <taxon>Polyangiales</taxon>
        <taxon>Polyangiaceae</taxon>
        <taxon>Chondromyces</taxon>
    </lineage>
</organism>
<dbReference type="EMBL" id="CP012159">
    <property type="protein sequence ID" value="AKT40610.1"/>
    <property type="molecule type" value="Genomic_DNA"/>
</dbReference>
<dbReference type="SUPFAM" id="SSF69349">
    <property type="entry name" value="Phage fibre proteins"/>
    <property type="match status" value="1"/>
</dbReference>
<dbReference type="Gene3D" id="4.10.220.110">
    <property type="match status" value="1"/>
</dbReference>
<feature type="domain" description="Gp5/Type VI secretion system Vgr C-terminal trimerisation" evidence="1">
    <location>
        <begin position="447"/>
        <end position="556"/>
    </location>
</feature>
<dbReference type="Pfam" id="PF05954">
    <property type="entry name" value="Phage_GPD"/>
    <property type="match status" value="1"/>
</dbReference>
<evidence type="ECO:0000313" key="2">
    <source>
        <dbReference type="EMBL" id="AKT40610.1"/>
    </source>
</evidence>
<accession>A0A0K1EIC9</accession>
<dbReference type="Gene3D" id="2.30.110.50">
    <property type="match status" value="1"/>
</dbReference>
<dbReference type="InterPro" id="IPR054030">
    <property type="entry name" value="Gp5_Vgr_C"/>
</dbReference>
<dbReference type="KEGG" id="ccro:CMC5_047660"/>
<dbReference type="SUPFAM" id="SSF69255">
    <property type="entry name" value="gp5 N-terminal domain-like"/>
    <property type="match status" value="1"/>
</dbReference>
<dbReference type="Gene3D" id="3.55.50.10">
    <property type="entry name" value="Baseplate protein-like domains"/>
    <property type="match status" value="1"/>
</dbReference>
<proteinExistence type="predicted"/>
<keyword evidence="3" id="KW-1185">Reference proteome</keyword>
<dbReference type="InterPro" id="IPR017847">
    <property type="entry name" value="T6SS_RhsGE_Vgr_subset"/>
</dbReference>
<dbReference type="InterPro" id="IPR037026">
    <property type="entry name" value="Vgr_OB-fold_dom_sf"/>
</dbReference>
<evidence type="ECO:0000259" key="1">
    <source>
        <dbReference type="Pfam" id="PF22178"/>
    </source>
</evidence>